<dbReference type="Proteomes" id="UP001151752">
    <property type="component" value="Chromosome 16"/>
</dbReference>
<protein>
    <submittedName>
        <fullName evidence="2">Uncharacterized protein</fullName>
    </submittedName>
</protein>
<reference evidence="2" key="2">
    <citation type="journal article" date="2023" name="Int. J. Mol. Sci.">
        <title>De Novo Assembly and Annotation of 11 Diverse Shrub Willow (Salix) Genomes Reveals Novel Gene Organization in Sex-Linked Regions.</title>
        <authorList>
            <person name="Hyden B."/>
            <person name="Feng K."/>
            <person name="Yates T.B."/>
            <person name="Jawdy S."/>
            <person name="Cereghino C."/>
            <person name="Smart L.B."/>
            <person name="Muchero W."/>
        </authorList>
    </citation>
    <scope>NUCLEOTIDE SEQUENCE</scope>
    <source>
        <tissue evidence="2">Shoot tip</tissue>
    </source>
</reference>
<keyword evidence="3" id="KW-1185">Reference proteome</keyword>
<evidence type="ECO:0000256" key="1">
    <source>
        <dbReference type="SAM" id="MobiDB-lite"/>
    </source>
</evidence>
<accession>A0A9Q1AQ06</accession>
<dbReference type="AlphaFoldDB" id="A0A9Q1AQ06"/>
<feature type="compositionally biased region" description="Low complexity" evidence="1">
    <location>
        <begin position="155"/>
        <end position="169"/>
    </location>
</feature>
<gene>
    <name evidence="2" type="ORF">OIU74_002764</name>
</gene>
<proteinExistence type="predicted"/>
<sequence length="169" mass="18683">MGSGNPSSSGRLSPEGRVAKAYSEKVEGFKKNPYNITQYRHHKLPSHGAAIHRRSERTVCSRDHRFMPRISAMRWAFIVKQQQFQQQSQPPPPYMFSLRNNDTVTNTSTAATPGDVFFQRLGNPRAAASMGVSDHGYSAEGAVISSLVAPPSRPPSSSSNENRSNTFLF</sequence>
<name>A0A9Q1AQ06_9ROSI</name>
<reference evidence="2" key="1">
    <citation type="submission" date="2022-11" db="EMBL/GenBank/DDBJ databases">
        <authorList>
            <person name="Hyden B.L."/>
            <person name="Feng K."/>
            <person name="Yates T."/>
            <person name="Jawdy S."/>
            <person name="Smart L.B."/>
            <person name="Muchero W."/>
        </authorList>
    </citation>
    <scope>NUCLEOTIDE SEQUENCE</scope>
    <source>
        <tissue evidence="2">Shoot tip</tissue>
    </source>
</reference>
<evidence type="ECO:0000313" key="3">
    <source>
        <dbReference type="Proteomes" id="UP001151752"/>
    </source>
</evidence>
<organism evidence="2 3">
    <name type="scientific">Salix koriyanagi</name>
    <dbReference type="NCBI Taxonomy" id="2511006"/>
    <lineage>
        <taxon>Eukaryota</taxon>
        <taxon>Viridiplantae</taxon>
        <taxon>Streptophyta</taxon>
        <taxon>Embryophyta</taxon>
        <taxon>Tracheophyta</taxon>
        <taxon>Spermatophyta</taxon>
        <taxon>Magnoliopsida</taxon>
        <taxon>eudicotyledons</taxon>
        <taxon>Gunneridae</taxon>
        <taxon>Pentapetalae</taxon>
        <taxon>rosids</taxon>
        <taxon>fabids</taxon>
        <taxon>Malpighiales</taxon>
        <taxon>Salicaceae</taxon>
        <taxon>Saliceae</taxon>
        <taxon>Salix</taxon>
    </lineage>
</organism>
<evidence type="ECO:0000313" key="2">
    <source>
        <dbReference type="EMBL" id="KAJ6779037.1"/>
    </source>
</evidence>
<comment type="caution">
    <text evidence="2">The sequence shown here is derived from an EMBL/GenBank/DDBJ whole genome shotgun (WGS) entry which is preliminary data.</text>
</comment>
<dbReference type="EMBL" id="JAPFFM010000001">
    <property type="protein sequence ID" value="KAJ6779037.1"/>
    <property type="molecule type" value="Genomic_DNA"/>
</dbReference>
<feature type="region of interest" description="Disordered" evidence="1">
    <location>
        <begin position="147"/>
        <end position="169"/>
    </location>
</feature>